<dbReference type="Gene3D" id="1.10.3680.10">
    <property type="entry name" value="TerB-like"/>
    <property type="match status" value="1"/>
</dbReference>
<evidence type="ECO:0000259" key="1">
    <source>
        <dbReference type="Pfam" id="PF05099"/>
    </source>
</evidence>
<proteinExistence type="predicted"/>
<gene>
    <name evidence="2" type="ORF">MAE02_41100</name>
</gene>
<sequence>MSLITRLRDLFHHSAAAHQPPADDETLTVAILLTLVVHADGRVVEAEEDGLRTLLTARCGLTPEQASNLIGRVREAGDAVNPATTMVDRIVHDVPPEERPRLLSMAYRIAAADGSIHEFEDDLIWRTGRLLGFSDSDLAIIKAEALEALVTFEVRG</sequence>
<organism evidence="2 3">
    <name type="scientific">Microvirga aerophila</name>
    <dbReference type="NCBI Taxonomy" id="670291"/>
    <lineage>
        <taxon>Bacteria</taxon>
        <taxon>Pseudomonadati</taxon>
        <taxon>Pseudomonadota</taxon>
        <taxon>Alphaproteobacteria</taxon>
        <taxon>Hyphomicrobiales</taxon>
        <taxon>Methylobacteriaceae</taxon>
        <taxon>Microvirga</taxon>
    </lineage>
</organism>
<name>A0A512BWU1_9HYPH</name>
<evidence type="ECO:0000313" key="3">
    <source>
        <dbReference type="Proteomes" id="UP000321085"/>
    </source>
</evidence>
<dbReference type="EMBL" id="BJYU01000064">
    <property type="protein sequence ID" value="GEO16414.1"/>
    <property type="molecule type" value="Genomic_DNA"/>
</dbReference>
<dbReference type="Proteomes" id="UP000321085">
    <property type="component" value="Unassembled WGS sequence"/>
</dbReference>
<accession>A0A512BWU1</accession>
<dbReference type="RefSeq" id="WP_114188332.1">
    <property type="nucleotide sequence ID" value="NZ_BJYU01000064.1"/>
</dbReference>
<feature type="domain" description="Co-chaperone DjlA N-terminal" evidence="1">
    <location>
        <begin position="27"/>
        <end position="142"/>
    </location>
</feature>
<dbReference type="InterPro" id="IPR029024">
    <property type="entry name" value="TerB-like"/>
</dbReference>
<dbReference type="InterPro" id="IPR007791">
    <property type="entry name" value="DjlA_N"/>
</dbReference>
<dbReference type="Pfam" id="PF05099">
    <property type="entry name" value="TerB"/>
    <property type="match status" value="1"/>
</dbReference>
<keyword evidence="3" id="KW-1185">Reference proteome</keyword>
<comment type="caution">
    <text evidence="2">The sequence shown here is derived from an EMBL/GenBank/DDBJ whole genome shotgun (WGS) entry which is preliminary data.</text>
</comment>
<reference evidence="2 3" key="1">
    <citation type="submission" date="2019-07" db="EMBL/GenBank/DDBJ databases">
        <title>Whole genome shotgun sequence of Microvirga aerophila NBRC 106136.</title>
        <authorList>
            <person name="Hosoyama A."/>
            <person name="Uohara A."/>
            <person name="Ohji S."/>
            <person name="Ichikawa N."/>
        </authorList>
    </citation>
    <scope>NUCLEOTIDE SEQUENCE [LARGE SCALE GENOMIC DNA]</scope>
    <source>
        <strain evidence="2 3">NBRC 106136</strain>
    </source>
</reference>
<dbReference type="AlphaFoldDB" id="A0A512BWU1"/>
<protein>
    <recommendedName>
        <fullName evidence="1">Co-chaperone DjlA N-terminal domain-containing protein</fullName>
    </recommendedName>
</protein>
<evidence type="ECO:0000313" key="2">
    <source>
        <dbReference type="EMBL" id="GEO16414.1"/>
    </source>
</evidence>
<dbReference type="SUPFAM" id="SSF158682">
    <property type="entry name" value="TerB-like"/>
    <property type="match status" value="1"/>
</dbReference>
<dbReference type="OrthoDB" id="5402150at2"/>